<dbReference type="InterPro" id="IPR036034">
    <property type="entry name" value="PDZ_sf"/>
</dbReference>
<evidence type="ECO:0000256" key="3">
    <source>
        <dbReference type="ARBA" id="ARBA00022801"/>
    </source>
</evidence>
<sequence>MYICTQKTITYAVQINITQILNFTAKPVARKLLELLLPASALSRLPPIRTFRLSFRIVQVAASNPSRTSIIMLRLLVSRTSRRCVGIGVIAFIAASDFLDDNNSSLSRAPISHSPLLHQFLFHPSDFVLQGFASSLLFSNPIGGLFPFVDAAVSPDNLKKEKPQGDENNDKCGPGCLGRNAIANAAAAAGPSVVNISVSRGIHGLILGKSMGSGTIIDSDGTILTCAHVVVDFEGMKSISKGKVDVTLQDGREFEGTVVSADIHSDIAVVKINSKTPLPSAKLGSSSKLRPGDWVLAMGCPLSLQNTVTAGIVSCVDRKSSDLGIGGIRQEFLQTDCAVNEGNSGGPLVNLDGEVVGINILKVLNADGVSFAVPIDVAVKIMDNLLKRGRVIRPWLGLKMLDLNSMVITQLKERDSSFPNVVRGVLILMVTPGSPAEHAGFQPGDVVTEFDGRPISSIKEIIEIMGDKLGMPIKVIVNRAHNKLATLIVVPEEANYDR</sequence>
<keyword evidence="3" id="KW-0378">Hydrolase</keyword>
<dbReference type="GO" id="GO:0004252">
    <property type="term" value="F:serine-type endopeptidase activity"/>
    <property type="evidence" value="ECO:0007669"/>
    <property type="project" value="InterPro"/>
</dbReference>
<keyword evidence="2" id="KW-0645">Protease</keyword>
<evidence type="ECO:0000313" key="6">
    <source>
        <dbReference type="Proteomes" id="UP000829196"/>
    </source>
</evidence>
<dbReference type="InterPro" id="IPR041489">
    <property type="entry name" value="PDZ_6"/>
</dbReference>
<dbReference type="SUPFAM" id="SSF50494">
    <property type="entry name" value="Trypsin-like serine proteases"/>
    <property type="match status" value="1"/>
</dbReference>
<dbReference type="SUPFAM" id="SSF50156">
    <property type="entry name" value="PDZ domain-like"/>
    <property type="match status" value="1"/>
</dbReference>
<evidence type="ECO:0000259" key="4">
    <source>
        <dbReference type="PROSITE" id="PS50106"/>
    </source>
</evidence>
<protein>
    <recommendedName>
        <fullName evidence="4">PDZ domain-containing protein</fullName>
    </recommendedName>
</protein>
<dbReference type="PROSITE" id="PS50106">
    <property type="entry name" value="PDZ"/>
    <property type="match status" value="1"/>
</dbReference>
<evidence type="ECO:0000313" key="5">
    <source>
        <dbReference type="EMBL" id="KAI0494288.1"/>
    </source>
</evidence>
<keyword evidence="6" id="KW-1185">Reference proteome</keyword>
<dbReference type="Pfam" id="PF13365">
    <property type="entry name" value="Trypsin_2"/>
    <property type="match status" value="1"/>
</dbReference>
<dbReference type="InterPro" id="IPR009003">
    <property type="entry name" value="Peptidase_S1_PA"/>
</dbReference>
<dbReference type="SMR" id="A0A8T3ADS7"/>
<feature type="domain" description="PDZ" evidence="4">
    <location>
        <begin position="424"/>
        <end position="458"/>
    </location>
</feature>
<dbReference type="PANTHER" id="PTHR22939">
    <property type="entry name" value="SERINE PROTEASE FAMILY S1C HTRA-RELATED"/>
    <property type="match status" value="1"/>
</dbReference>
<name>A0A8T3ADS7_DENNO</name>
<organism evidence="5 6">
    <name type="scientific">Dendrobium nobile</name>
    <name type="common">Orchid</name>
    <dbReference type="NCBI Taxonomy" id="94219"/>
    <lineage>
        <taxon>Eukaryota</taxon>
        <taxon>Viridiplantae</taxon>
        <taxon>Streptophyta</taxon>
        <taxon>Embryophyta</taxon>
        <taxon>Tracheophyta</taxon>
        <taxon>Spermatophyta</taxon>
        <taxon>Magnoliopsida</taxon>
        <taxon>Liliopsida</taxon>
        <taxon>Asparagales</taxon>
        <taxon>Orchidaceae</taxon>
        <taxon>Epidendroideae</taxon>
        <taxon>Malaxideae</taxon>
        <taxon>Dendrobiinae</taxon>
        <taxon>Dendrobium</taxon>
    </lineage>
</organism>
<dbReference type="PRINTS" id="PR00834">
    <property type="entry name" value="PROTEASES2C"/>
</dbReference>
<dbReference type="Gene3D" id="2.40.10.120">
    <property type="match status" value="1"/>
</dbReference>
<dbReference type="GO" id="GO:0006508">
    <property type="term" value="P:proteolysis"/>
    <property type="evidence" value="ECO:0007669"/>
    <property type="project" value="UniProtKB-KW"/>
</dbReference>
<gene>
    <name evidence="5" type="ORF">KFK09_024420</name>
</gene>
<proteinExistence type="inferred from homology"/>
<dbReference type="AlphaFoldDB" id="A0A8T3ADS7"/>
<dbReference type="InterPro" id="IPR001478">
    <property type="entry name" value="PDZ"/>
</dbReference>
<dbReference type="Pfam" id="PF17820">
    <property type="entry name" value="PDZ_6"/>
    <property type="match status" value="1"/>
</dbReference>
<dbReference type="Gene3D" id="2.30.42.10">
    <property type="match status" value="1"/>
</dbReference>
<dbReference type="PANTHER" id="PTHR22939:SF125">
    <property type="entry name" value="PROTEASE DO-LIKE 14-RELATED"/>
    <property type="match status" value="1"/>
</dbReference>
<evidence type="ECO:0000256" key="2">
    <source>
        <dbReference type="ARBA" id="ARBA00022670"/>
    </source>
</evidence>
<comment type="caution">
    <text evidence="5">The sequence shown here is derived from an EMBL/GenBank/DDBJ whole genome shotgun (WGS) entry which is preliminary data.</text>
</comment>
<comment type="similarity">
    <text evidence="1">Belongs to the peptidase S1C family.</text>
</comment>
<dbReference type="Proteomes" id="UP000829196">
    <property type="component" value="Unassembled WGS sequence"/>
</dbReference>
<reference evidence="5" key="1">
    <citation type="journal article" date="2022" name="Front. Genet.">
        <title>Chromosome-Scale Assembly of the Dendrobium nobile Genome Provides Insights Into the Molecular Mechanism of the Biosynthesis of the Medicinal Active Ingredient of Dendrobium.</title>
        <authorList>
            <person name="Xu Q."/>
            <person name="Niu S.-C."/>
            <person name="Li K.-L."/>
            <person name="Zheng P.-J."/>
            <person name="Zhang X.-J."/>
            <person name="Jia Y."/>
            <person name="Liu Y."/>
            <person name="Niu Y.-X."/>
            <person name="Yu L.-H."/>
            <person name="Chen D.-F."/>
            <person name="Zhang G.-Q."/>
        </authorList>
    </citation>
    <scope>NUCLEOTIDE SEQUENCE</scope>
    <source>
        <tissue evidence="5">Leaf</tissue>
    </source>
</reference>
<accession>A0A8T3ADS7</accession>
<dbReference type="SMART" id="SM00228">
    <property type="entry name" value="PDZ"/>
    <property type="match status" value="1"/>
</dbReference>
<dbReference type="EMBL" id="JAGYWB010000017">
    <property type="protein sequence ID" value="KAI0494288.1"/>
    <property type="molecule type" value="Genomic_DNA"/>
</dbReference>
<dbReference type="OrthoDB" id="4217619at2759"/>
<dbReference type="InterPro" id="IPR001940">
    <property type="entry name" value="Peptidase_S1C"/>
</dbReference>
<evidence type="ECO:0000256" key="1">
    <source>
        <dbReference type="ARBA" id="ARBA00010541"/>
    </source>
</evidence>